<protein>
    <recommendedName>
        <fullName evidence="5">CBS domain-containing protein</fullName>
    </recommendedName>
</protein>
<reference evidence="3" key="1">
    <citation type="journal article" date="2017" name="Nature">
        <title>The sunflower genome provides insights into oil metabolism, flowering and Asterid evolution.</title>
        <authorList>
            <person name="Badouin H."/>
            <person name="Gouzy J."/>
            <person name="Grassa C.J."/>
            <person name="Murat F."/>
            <person name="Staton S.E."/>
            <person name="Cottret L."/>
            <person name="Lelandais-Briere C."/>
            <person name="Owens G.L."/>
            <person name="Carrere S."/>
            <person name="Mayjonade B."/>
            <person name="Legrand L."/>
            <person name="Gill N."/>
            <person name="Kane N.C."/>
            <person name="Bowers J.E."/>
            <person name="Hubner S."/>
            <person name="Bellec A."/>
            <person name="Berard A."/>
            <person name="Berges H."/>
            <person name="Blanchet N."/>
            <person name="Boniface M.C."/>
            <person name="Brunel D."/>
            <person name="Catrice O."/>
            <person name="Chaidir N."/>
            <person name="Claudel C."/>
            <person name="Donnadieu C."/>
            <person name="Faraut T."/>
            <person name="Fievet G."/>
            <person name="Helmstetter N."/>
            <person name="King M."/>
            <person name="Knapp S.J."/>
            <person name="Lai Z."/>
            <person name="Le Paslier M.C."/>
            <person name="Lippi Y."/>
            <person name="Lorenzon L."/>
            <person name="Mandel J.R."/>
            <person name="Marage G."/>
            <person name="Marchand G."/>
            <person name="Marquand E."/>
            <person name="Bret-Mestries E."/>
            <person name="Morien E."/>
            <person name="Nambeesan S."/>
            <person name="Nguyen T."/>
            <person name="Pegot-Espagnet P."/>
            <person name="Pouilly N."/>
            <person name="Raftis F."/>
            <person name="Sallet E."/>
            <person name="Schiex T."/>
            <person name="Thomas J."/>
            <person name="Vandecasteele C."/>
            <person name="Vares D."/>
            <person name="Vear F."/>
            <person name="Vautrin S."/>
            <person name="Crespi M."/>
            <person name="Mangin B."/>
            <person name="Burke J.M."/>
            <person name="Salse J."/>
            <person name="Munos S."/>
            <person name="Vincourt P."/>
            <person name="Rieseberg L.H."/>
            <person name="Langlade N.B."/>
        </authorList>
    </citation>
    <scope>NUCLEOTIDE SEQUENCE</scope>
    <source>
        <tissue evidence="3">Leaves</tissue>
    </source>
</reference>
<keyword evidence="1" id="KW-0677">Repeat</keyword>
<reference evidence="3" key="2">
    <citation type="submission" date="2020-06" db="EMBL/GenBank/DDBJ databases">
        <title>Helianthus annuus Genome sequencing and assembly Release 2.</title>
        <authorList>
            <person name="Gouzy J."/>
            <person name="Langlade N."/>
            <person name="Munos S."/>
        </authorList>
    </citation>
    <scope>NUCLEOTIDE SEQUENCE</scope>
    <source>
        <tissue evidence="3">Leaves</tissue>
    </source>
</reference>
<dbReference type="PANTHER" id="PTHR22777">
    <property type="entry name" value="HEMOLYSIN-RELATED"/>
    <property type="match status" value="1"/>
</dbReference>
<evidence type="ECO:0000313" key="3">
    <source>
        <dbReference type="EMBL" id="KAF5790294.1"/>
    </source>
</evidence>
<dbReference type="EMBL" id="MNCJ02000324">
    <property type="protein sequence ID" value="KAF5790294.1"/>
    <property type="molecule type" value="Genomic_DNA"/>
</dbReference>
<dbReference type="PANTHER" id="PTHR22777:SF17">
    <property type="entry name" value="UPF0053 PROTEIN SLL0260"/>
    <property type="match status" value="1"/>
</dbReference>
<evidence type="ECO:0000313" key="4">
    <source>
        <dbReference type="Proteomes" id="UP000215914"/>
    </source>
</evidence>
<proteinExistence type="predicted"/>
<dbReference type="AlphaFoldDB" id="A0A9K3N7Z5"/>
<comment type="caution">
    <text evidence="3">The sequence shown here is derived from an EMBL/GenBank/DDBJ whole genome shotgun (WGS) entry which is preliminary data.</text>
</comment>
<dbReference type="Proteomes" id="UP000215914">
    <property type="component" value="Unassembled WGS sequence"/>
</dbReference>
<dbReference type="Gene3D" id="3.90.1280.20">
    <property type="match status" value="1"/>
</dbReference>
<dbReference type="InterPro" id="IPR046342">
    <property type="entry name" value="CBS_dom_sf"/>
</dbReference>
<gene>
    <name evidence="3" type="ORF">HanXRQr2_Chr09g0381501</name>
</gene>
<accession>A0A9K3N7Z5</accession>
<keyword evidence="2" id="KW-0129">CBS domain</keyword>
<evidence type="ECO:0008006" key="5">
    <source>
        <dbReference type="Google" id="ProtNLM"/>
    </source>
</evidence>
<organism evidence="3 4">
    <name type="scientific">Helianthus annuus</name>
    <name type="common">Common sunflower</name>
    <dbReference type="NCBI Taxonomy" id="4232"/>
    <lineage>
        <taxon>Eukaryota</taxon>
        <taxon>Viridiplantae</taxon>
        <taxon>Streptophyta</taxon>
        <taxon>Embryophyta</taxon>
        <taxon>Tracheophyta</taxon>
        <taxon>Spermatophyta</taxon>
        <taxon>Magnoliopsida</taxon>
        <taxon>eudicotyledons</taxon>
        <taxon>Gunneridae</taxon>
        <taxon>Pentapetalae</taxon>
        <taxon>asterids</taxon>
        <taxon>campanulids</taxon>
        <taxon>Asterales</taxon>
        <taxon>Asteraceae</taxon>
        <taxon>Asteroideae</taxon>
        <taxon>Heliantheae alliance</taxon>
        <taxon>Heliantheae</taxon>
        <taxon>Helianthus</taxon>
    </lineage>
</organism>
<sequence length="53" mass="6035">MLVWNPRGFQIRKVRMAVVLNQHGGTVGIATLKDVFEQIVSEIFDENDSKVTF</sequence>
<evidence type="ECO:0000256" key="2">
    <source>
        <dbReference type="ARBA" id="ARBA00023122"/>
    </source>
</evidence>
<dbReference type="SUPFAM" id="SSF54631">
    <property type="entry name" value="CBS-domain pair"/>
    <property type="match status" value="1"/>
</dbReference>
<name>A0A9K3N7Z5_HELAN</name>
<evidence type="ECO:0000256" key="1">
    <source>
        <dbReference type="ARBA" id="ARBA00022737"/>
    </source>
</evidence>
<keyword evidence="4" id="KW-1185">Reference proteome</keyword>
<dbReference type="Gramene" id="mRNA:HanXRQr2_Chr09g0381501">
    <property type="protein sequence ID" value="mRNA:HanXRQr2_Chr09g0381501"/>
    <property type="gene ID" value="HanXRQr2_Chr09g0381501"/>
</dbReference>